<reference evidence="2 3" key="1">
    <citation type="submission" date="2022-03" db="EMBL/GenBank/DDBJ databases">
        <title>Complete genome analysis of Roseomonas KG 17.1 : a prolific producer of plant growth promoters.</title>
        <authorList>
            <person name="Saadouli I."/>
            <person name="Najjari A."/>
            <person name="Mosbah A."/>
            <person name="Ouzari H.I."/>
        </authorList>
    </citation>
    <scope>NUCLEOTIDE SEQUENCE [LARGE SCALE GENOMIC DNA]</scope>
    <source>
        <strain evidence="2 3">KG17-1</strain>
    </source>
</reference>
<dbReference type="InterPro" id="IPR001646">
    <property type="entry name" value="5peptide_repeat"/>
</dbReference>
<protein>
    <submittedName>
        <fullName evidence="2">Pentapeptide repeat-containing protein</fullName>
    </submittedName>
</protein>
<comment type="caution">
    <text evidence="2">The sequence shown here is derived from an EMBL/GenBank/DDBJ whole genome shotgun (WGS) entry which is preliminary data.</text>
</comment>
<dbReference type="Gene3D" id="2.160.20.80">
    <property type="entry name" value="E3 ubiquitin-protein ligase SopA"/>
    <property type="match status" value="1"/>
</dbReference>
<evidence type="ECO:0000256" key="1">
    <source>
        <dbReference type="SAM" id="SignalP"/>
    </source>
</evidence>
<dbReference type="PANTHER" id="PTHR14136">
    <property type="entry name" value="BTB_POZ DOMAIN-CONTAINING PROTEIN KCTD9"/>
    <property type="match status" value="1"/>
</dbReference>
<keyword evidence="1" id="KW-0732">Signal</keyword>
<gene>
    <name evidence="2" type="ORF">MON41_10870</name>
</gene>
<dbReference type="InterPro" id="IPR051082">
    <property type="entry name" value="Pentapeptide-BTB/POZ_domain"/>
</dbReference>
<evidence type="ECO:0000313" key="3">
    <source>
        <dbReference type="Proteomes" id="UP001201985"/>
    </source>
</evidence>
<feature type="signal peptide" evidence="1">
    <location>
        <begin position="1"/>
        <end position="28"/>
    </location>
</feature>
<dbReference type="RefSeq" id="WP_120005845.1">
    <property type="nucleotide sequence ID" value="NZ_JALBUU010000004.1"/>
</dbReference>
<dbReference type="SUPFAM" id="SSF141571">
    <property type="entry name" value="Pentapeptide repeat-like"/>
    <property type="match status" value="1"/>
</dbReference>
<dbReference type="EMBL" id="JALBUU010000004">
    <property type="protein sequence ID" value="MCI0754257.1"/>
    <property type="molecule type" value="Genomic_DNA"/>
</dbReference>
<proteinExistence type="predicted"/>
<dbReference type="Proteomes" id="UP001201985">
    <property type="component" value="Unassembled WGS sequence"/>
</dbReference>
<sequence length="171" mass="17631">MPGVLAPILPLRLALFLSLLLPVLPAHASCSDAAAPGVNWRRCIQDGQDLSGADLSGSTLRDTSFARGQLKGVRLNGADAANARFTSADLQGADLTGAVLRGAEFTRARLVGAKLVRADLRGARLFRADLTEADLTGAMISGADLSTATLDGARWVDGEKLCAAGSVGTCQ</sequence>
<keyword evidence="3" id="KW-1185">Reference proteome</keyword>
<evidence type="ECO:0000313" key="2">
    <source>
        <dbReference type="EMBL" id="MCI0754257.1"/>
    </source>
</evidence>
<dbReference type="Pfam" id="PF00805">
    <property type="entry name" value="Pentapeptide"/>
    <property type="match status" value="2"/>
</dbReference>
<accession>A0ABS9W4P7</accession>
<organism evidence="2 3">
    <name type="scientific">Teichococcus vastitatis</name>
    <dbReference type="NCBI Taxonomy" id="2307076"/>
    <lineage>
        <taxon>Bacteria</taxon>
        <taxon>Pseudomonadati</taxon>
        <taxon>Pseudomonadota</taxon>
        <taxon>Alphaproteobacteria</taxon>
        <taxon>Acetobacterales</taxon>
        <taxon>Roseomonadaceae</taxon>
        <taxon>Roseomonas</taxon>
    </lineage>
</organism>
<feature type="chain" id="PRO_5045838123" evidence="1">
    <location>
        <begin position="29"/>
        <end position="171"/>
    </location>
</feature>
<name>A0ABS9W4P7_9PROT</name>
<dbReference type="PANTHER" id="PTHR14136:SF17">
    <property type="entry name" value="BTB_POZ DOMAIN-CONTAINING PROTEIN KCTD9"/>
    <property type="match status" value="1"/>
</dbReference>